<evidence type="ECO:0000313" key="3">
    <source>
        <dbReference type="EMBL" id="EME37804.1"/>
    </source>
</evidence>
<dbReference type="RefSeq" id="WP_006213565.1">
    <property type="nucleotide sequence ID" value="NZ_ANHZ02000002.1"/>
</dbReference>
<keyword evidence="4" id="KW-1185">Reference proteome</keyword>
<keyword evidence="1" id="KW-0227">DNA damage</keyword>
<keyword evidence="2" id="KW-0234">DNA repair</keyword>
<organism evidence="3 4">
    <name type="scientific">Kocuria palustris PEL</name>
    <dbReference type="NCBI Taxonomy" id="1236550"/>
    <lineage>
        <taxon>Bacteria</taxon>
        <taxon>Bacillati</taxon>
        <taxon>Actinomycetota</taxon>
        <taxon>Actinomycetes</taxon>
        <taxon>Micrococcales</taxon>
        <taxon>Micrococcaceae</taxon>
        <taxon>Kocuria</taxon>
    </lineage>
</organism>
<dbReference type="Gene3D" id="1.10.340.30">
    <property type="entry name" value="Hypothetical protein, domain 2"/>
    <property type="match status" value="1"/>
</dbReference>
<accession>M2YH22</accession>
<dbReference type="AlphaFoldDB" id="M2YH22"/>
<dbReference type="GO" id="GO:0006285">
    <property type="term" value="P:base-excision repair, AP site formation"/>
    <property type="evidence" value="ECO:0007669"/>
    <property type="project" value="TreeGrafter"/>
</dbReference>
<dbReference type="GO" id="GO:0032993">
    <property type="term" value="C:protein-DNA complex"/>
    <property type="evidence" value="ECO:0007669"/>
    <property type="project" value="TreeGrafter"/>
</dbReference>
<sequence>MDLAQSLGTLARGARHTTAQVPSPQQAWITARVDGAPLTARFTRAGDGDLLRRDILVDAWGPGARGFLDEAPLWCGARDDWSAFEDSAAWDALPSSLRQARHHSPGMRLISTGRLFEALCAAVLEQRVTGHEAIREQRWLARAHGDAAPGPAPRGMAVAPTPQQVRAIPSWAWHRAGVDPARSRTMALISARAGALARWNRRPLDEDLERALRSLPGVGPWTVAETLQVTHGDPDRVSVADYHLAHHVTEFFDGCRGDDARMLELLEPWRGHRQRVVRLLHASQWRAQRMGPRLSPEDHREH</sequence>
<dbReference type="GO" id="GO:0008725">
    <property type="term" value="F:DNA-3-methyladenine glycosylase activity"/>
    <property type="evidence" value="ECO:0007669"/>
    <property type="project" value="TreeGrafter"/>
</dbReference>
<dbReference type="PANTHER" id="PTHR43003">
    <property type="entry name" value="DNA-3-METHYLADENINE GLYCOSYLASE"/>
    <property type="match status" value="1"/>
</dbReference>
<name>M2YH22_9MICC</name>
<evidence type="ECO:0000313" key="4">
    <source>
        <dbReference type="Proteomes" id="UP000009877"/>
    </source>
</evidence>
<dbReference type="GO" id="GO:0006307">
    <property type="term" value="P:DNA alkylation repair"/>
    <property type="evidence" value="ECO:0007669"/>
    <property type="project" value="TreeGrafter"/>
</dbReference>
<dbReference type="STRING" id="71999.KPaMU14_10175"/>
<dbReference type="GO" id="GO:0043916">
    <property type="term" value="F:DNA-7-methylguanine glycosylase activity"/>
    <property type="evidence" value="ECO:0007669"/>
    <property type="project" value="TreeGrafter"/>
</dbReference>
<gene>
    <name evidence="3" type="ORF">C884_01178</name>
</gene>
<evidence type="ECO:0008006" key="5">
    <source>
        <dbReference type="Google" id="ProtNLM"/>
    </source>
</evidence>
<dbReference type="PANTHER" id="PTHR43003:SF6">
    <property type="entry name" value="DNA GLYCOSYLASE"/>
    <property type="match status" value="1"/>
</dbReference>
<evidence type="ECO:0000256" key="1">
    <source>
        <dbReference type="ARBA" id="ARBA00022763"/>
    </source>
</evidence>
<evidence type="ECO:0000256" key="2">
    <source>
        <dbReference type="ARBA" id="ARBA00023204"/>
    </source>
</evidence>
<dbReference type="SUPFAM" id="SSF48150">
    <property type="entry name" value="DNA-glycosylase"/>
    <property type="match status" value="1"/>
</dbReference>
<dbReference type="EMBL" id="ANHZ02000002">
    <property type="protein sequence ID" value="EME37804.1"/>
    <property type="molecule type" value="Genomic_DNA"/>
</dbReference>
<protein>
    <recommendedName>
        <fullName evidence="5">3-methyladenine DNA glycosylase</fullName>
    </recommendedName>
</protein>
<proteinExistence type="predicted"/>
<reference evidence="3 4" key="1">
    <citation type="journal article" date="2014" name="Genome Announc.">
        <title>Draft Genome Sequence of Kocuria palustris PEL.</title>
        <authorList>
            <person name="Sharma G."/>
            <person name="Khatri I."/>
            <person name="Subramanian S."/>
        </authorList>
    </citation>
    <scope>NUCLEOTIDE SEQUENCE [LARGE SCALE GENOMIC DNA]</scope>
    <source>
        <strain evidence="3 4">PEL</strain>
    </source>
</reference>
<dbReference type="GO" id="GO:0032131">
    <property type="term" value="F:alkylated DNA binding"/>
    <property type="evidence" value="ECO:0007669"/>
    <property type="project" value="TreeGrafter"/>
</dbReference>
<dbReference type="GO" id="GO:0005737">
    <property type="term" value="C:cytoplasm"/>
    <property type="evidence" value="ECO:0007669"/>
    <property type="project" value="TreeGrafter"/>
</dbReference>
<dbReference type="Proteomes" id="UP000009877">
    <property type="component" value="Unassembled WGS sequence"/>
</dbReference>
<comment type="caution">
    <text evidence="3">The sequence shown here is derived from an EMBL/GenBank/DDBJ whole genome shotgun (WGS) entry which is preliminary data.</text>
</comment>
<dbReference type="InterPro" id="IPR011257">
    <property type="entry name" value="DNA_glycosylase"/>
</dbReference>
<dbReference type="InterPro" id="IPR051912">
    <property type="entry name" value="Alkylbase_DNA_Glycosylase/TA"/>
</dbReference>